<dbReference type="PANTHER" id="PTHR43611:SF3">
    <property type="entry name" value="FLAVIN MONONUCLEOTIDE HYDROLASE 1, CHLOROPLATIC"/>
    <property type="match status" value="1"/>
</dbReference>
<dbReference type="Gene3D" id="1.10.150.240">
    <property type="entry name" value="Putative phosphatase, domain 2"/>
    <property type="match status" value="1"/>
</dbReference>
<dbReference type="SUPFAM" id="SSF56784">
    <property type="entry name" value="HAD-like"/>
    <property type="match status" value="1"/>
</dbReference>
<dbReference type="CDD" id="cd02603">
    <property type="entry name" value="HAD_sEH-N_like"/>
    <property type="match status" value="1"/>
</dbReference>
<accession>A0A9D1YDC2</accession>
<protein>
    <submittedName>
        <fullName evidence="1">HAD family phosphatase</fullName>
    </submittedName>
</protein>
<dbReference type="Gene3D" id="3.40.50.1000">
    <property type="entry name" value="HAD superfamily/HAD-like"/>
    <property type="match status" value="1"/>
</dbReference>
<dbReference type="InterPro" id="IPR023198">
    <property type="entry name" value="PGP-like_dom2"/>
</dbReference>
<proteinExistence type="predicted"/>
<dbReference type="EMBL" id="DXDU01000074">
    <property type="protein sequence ID" value="HIY26434.1"/>
    <property type="molecule type" value="Genomic_DNA"/>
</dbReference>
<reference evidence="1" key="2">
    <citation type="submission" date="2021-04" db="EMBL/GenBank/DDBJ databases">
        <authorList>
            <person name="Gilroy R."/>
        </authorList>
    </citation>
    <scope>NUCLEOTIDE SEQUENCE</scope>
    <source>
        <strain evidence="1">1282</strain>
    </source>
</reference>
<sequence>MITTLLFDMGNVLIHYDPQHFLERMGLTGPQDQELLLREISHSPLWPKLDEGEMTEGELEALVLPRLPERLHSYAHQLIFHWDDPIEPIPGMAALLEDCKKAGLKLYLLSNASRRQPEYWGNIPGSALFDGTVVSAFYRCVKPQREIYQVVLEKFGLSPESCVFVDDVAENIAGAQAAGIQGVVFTGDADLLRTQLRSLGVEGI</sequence>
<dbReference type="InterPro" id="IPR036412">
    <property type="entry name" value="HAD-like_sf"/>
</dbReference>
<dbReference type="SFLD" id="SFLDS00003">
    <property type="entry name" value="Haloacid_Dehalogenase"/>
    <property type="match status" value="1"/>
</dbReference>
<dbReference type="NCBIfam" id="TIGR01509">
    <property type="entry name" value="HAD-SF-IA-v3"/>
    <property type="match status" value="1"/>
</dbReference>
<dbReference type="InterPro" id="IPR023214">
    <property type="entry name" value="HAD_sf"/>
</dbReference>
<comment type="caution">
    <text evidence="1">The sequence shown here is derived from an EMBL/GenBank/DDBJ whole genome shotgun (WGS) entry which is preliminary data.</text>
</comment>
<gene>
    <name evidence="1" type="ORF">H9838_04570</name>
</gene>
<organism evidence="1 2">
    <name type="scientific">Candidatus Acutalibacter pullistercoris</name>
    <dbReference type="NCBI Taxonomy" id="2838418"/>
    <lineage>
        <taxon>Bacteria</taxon>
        <taxon>Bacillati</taxon>
        <taxon>Bacillota</taxon>
        <taxon>Clostridia</taxon>
        <taxon>Eubacteriales</taxon>
        <taxon>Acutalibacteraceae</taxon>
        <taxon>Acutalibacter</taxon>
    </lineage>
</organism>
<evidence type="ECO:0000313" key="2">
    <source>
        <dbReference type="Proteomes" id="UP000823915"/>
    </source>
</evidence>
<dbReference type="Pfam" id="PF00702">
    <property type="entry name" value="Hydrolase"/>
    <property type="match status" value="1"/>
</dbReference>
<reference evidence="1" key="1">
    <citation type="journal article" date="2021" name="PeerJ">
        <title>Extensive microbial diversity within the chicken gut microbiome revealed by metagenomics and culture.</title>
        <authorList>
            <person name="Gilroy R."/>
            <person name="Ravi A."/>
            <person name="Getino M."/>
            <person name="Pursley I."/>
            <person name="Horton D.L."/>
            <person name="Alikhan N.F."/>
            <person name="Baker D."/>
            <person name="Gharbi K."/>
            <person name="Hall N."/>
            <person name="Watson M."/>
            <person name="Adriaenssens E.M."/>
            <person name="Foster-Nyarko E."/>
            <person name="Jarju S."/>
            <person name="Secka A."/>
            <person name="Antonio M."/>
            <person name="Oren A."/>
            <person name="Chaudhuri R.R."/>
            <person name="La Ragione R."/>
            <person name="Hildebrand F."/>
            <person name="Pallen M.J."/>
        </authorList>
    </citation>
    <scope>NUCLEOTIDE SEQUENCE</scope>
    <source>
        <strain evidence="1">1282</strain>
    </source>
</reference>
<dbReference type="InterPro" id="IPR006439">
    <property type="entry name" value="HAD-SF_hydro_IA"/>
</dbReference>
<dbReference type="AlphaFoldDB" id="A0A9D1YDC2"/>
<evidence type="ECO:0000313" key="1">
    <source>
        <dbReference type="EMBL" id="HIY26434.1"/>
    </source>
</evidence>
<dbReference type="Proteomes" id="UP000823915">
    <property type="component" value="Unassembled WGS sequence"/>
</dbReference>
<dbReference type="PANTHER" id="PTHR43611">
    <property type="entry name" value="ALPHA-D-GLUCOSE 1-PHOSPHATE PHOSPHATASE"/>
    <property type="match status" value="1"/>
</dbReference>
<name>A0A9D1YDC2_9FIRM</name>
<dbReference type="SFLD" id="SFLDG01129">
    <property type="entry name" value="C1.5:_HAD__Beta-PGM__Phosphata"/>
    <property type="match status" value="1"/>
</dbReference>